<comment type="caution">
    <text evidence="3">The sequence shown here is derived from an EMBL/GenBank/DDBJ whole genome shotgun (WGS) entry which is preliminary data.</text>
</comment>
<name>A0AAV8XN76_9CUCU</name>
<dbReference type="Proteomes" id="UP001162162">
    <property type="component" value="Unassembled WGS sequence"/>
</dbReference>
<dbReference type="AlphaFoldDB" id="A0AAV8XN76"/>
<dbReference type="InterPro" id="IPR013087">
    <property type="entry name" value="Znf_C2H2_type"/>
</dbReference>
<evidence type="ECO:0000256" key="1">
    <source>
        <dbReference type="PROSITE-ProRule" id="PRU00042"/>
    </source>
</evidence>
<dbReference type="EMBL" id="JAPWTK010000447">
    <property type="protein sequence ID" value="KAJ8940216.1"/>
    <property type="molecule type" value="Genomic_DNA"/>
</dbReference>
<organism evidence="3 4">
    <name type="scientific">Aromia moschata</name>
    <dbReference type="NCBI Taxonomy" id="1265417"/>
    <lineage>
        <taxon>Eukaryota</taxon>
        <taxon>Metazoa</taxon>
        <taxon>Ecdysozoa</taxon>
        <taxon>Arthropoda</taxon>
        <taxon>Hexapoda</taxon>
        <taxon>Insecta</taxon>
        <taxon>Pterygota</taxon>
        <taxon>Neoptera</taxon>
        <taxon>Endopterygota</taxon>
        <taxon>Coleoptera</taxon>
        <taxon>Polyphaga</taxon>
        <taxon>Cucujiformia</taxon>
        <taxon>Chrysomeloidea</taxon>
        <taxon>Cerambycidae</taxon>
        <taxon>Cerambycinae</taxon>
        <taxon>Callichromatini</taxon>
        <taxon>Aromia</taxon>
    </lineage>
</organism>
<evidence type="ECO:0000313" key="4">
    <source>
        <dbReference type="Proteomes" id="UP001162162"/>
    </source>
</evidence>
<accession>A0AAV8XN76</accession>
<gene>
    <name evidence="3" type="ORF">NQ318_010716</name>
</gene>
<dbReference type="Gene3D" id="3.30.160.60">
    <property type="entry name" value="Classic Zinc Finger"/>
    <property type="match status" value="2"/>
</dbReference>
<keyword evidence="1" id="KW-0862">Zinc</keyword>
<protein>
    <recommendedName>
        <fullName evidence="2">C2H2-type domain-containing protein</fullName>
    </recommendedName>
</protein>
<feature type="domain" description="C2H2-type" evidence="2">
    <location>
        <begin position="13"/>
        <end position="41"/>
    </location>
</feature>
<keyword evidence="1" id="KW-0479">Metal-binding</keyword>
<sequence length="107" mass="12601">MLIHKDASEITTYDCSFCSYRAKRKSQLTKHNMLNHKDASEITTYAAKQKIYLTSHMLIHKDASEITTYYCSFCSYKAKRKKRFNRTYANSYEYFLGNDLSMHSLSL</sequence>
<reference evidence="3" key="1">
    <citation type="journal article" date="2023" name="Insect Mol. Biol.">
        <title>Genome sequencing provides insights into the evolution of gene families encoding plant cell wall-degrading enzymes in longhorned beetles.</title>
        <authorList>
            <person name="Shin N.R."/>
            <person name="Okamura Y."/>
            <person name="Kirsch R."/>
            <person name="Pauchet Y."/>
        </authorList>
    </citation>
    <scope>NUCLEOTIDE SEQUENCE</scope>
    <source>
        <strain evidence="3">AMC_N1</strain>
    </source>
</reference>
<dbReference type="PROSITE" id="PS50157">
    <property type="entry name" value="ZINC_FINGER_C2H2_2"/>
    <property type="match status" value="1"/>
</dbReference>
<evidence type="ECO:0000313" key="3">
    <source>
        <dbReference type="EMBL" id="KAJ8940216.1"/>
    </source>
</evidence>
<proteinExistence type="predicted"/>
<keyword evidence="4" id="KW-1185">Reference proteome</keyword>
<keyword evidence="1" id="KW-0863">Zinc-finger</keyword>
<dbReference type="GO" id="GO:0008270">
    <property type="term" value="F:zinc ion binding"/>
    <property type="evidence" value="ECO:0007669"/>
    <property type="project" value="UniProtKB-KW"/>
</dbReference>
<evidence type="ECO:0000259" key="2">
    <source>
        <dbReference type="PROSITE" id="PS50157"/>
    </source>
</evidence>